<dbReference type="InterPro" id="IPR003594">
    <property type="entry name" value="HATPase_dom"/>
</dbReference>
<name>X1CXI1_9ZZZZ</name>
<comment type="caution">
    <text evidence="5">The sequence shown here is derived from an EMBL/GenBank/DDBJ whole genome shotgun (WGS) entry which is preliminary data.</text>
</comment>
<feature type="non-terminal residue" evidence="5">
    <location>
        <position position="1"/>
    </location>
</feature>
<organism evidence="5">
    <name type="scientific">marine sediment metagenome</name>
    <dbReference type="NCBI Taxonomy" id="412755"/>
    <lineage>
        <taxon>unclassified sequences</taxon>
        <taxon>metagenomes</taxon>
        <taxon>ecological metagenomes</taxon>
    </lineage>
</organism>
<evidence type="ECO:0000256" key="1">
    <source>
        <dbReference type="ARBA" id="ARBA00000085"/>
    </source>
</evidence>
<dbReference type="EC" id="2.7.13.3" evidence="2"/>
<feature type="non-terminal residue" evidence="5">
    <location>
        <position position="284"/>
    </location>
</feature>
<dbReference type="PANTHER" id="PTHR43395">
    <property type="entry name" value="SENSOR HISTIDINE KINASE CHEA"/>
    <property type="match status" value="1"/>
</dbReference>
<dbReference type="SUPFAM" id="SSF50341">
    <property type="entry name" value="CheW-like"/>
    <property type="match status" value="1"/>
</dbReference>
<dbReference type="InterPro" id="IPR036890">
    <property type="entry name" value="HATPase_C_sf"/>
</dbReference>
<reference evidence="5" key="1">
    <citation type="journal article" date="2014" name="Front. Microbiol.">
        <title>High frequency of phylogenetically diverse reductive dehalogenase-homologous genes in deep subseafloor sedimentary metagenomes.</title>
        <authorList>
            <person name="Kawai M."/>
            <person name="Futagami T."/>
            <person name="Toyoda A."/>
            <person name="Takaki Y."/>
            <person name="Nishi S."/>
            <person name="Hori S."/>
            <person name="Arai W."/>
            <person name="Tsubouchi T."/>
            <person name="Morono Y."/>
            <person name="Uchiyama I."/>
            <person name="Ito T."/>
            <person name="Fujiyama A."/>
            <person name="Inagaki F."/>
            <person name="Takami H."/>
        </authorList>
    </citation>
    <scope>NUCLEOTIDE SEQUENCE</scope>
    <source>
        <strain evidence="5">Expedition CK06-06</strain>
    </source>
</reference>
<evidence type="ECO:0000313" key="5">
    <source>
        <dbReference type="EMBL" id="GAG97642.1"/>
    </source>
</evidence>
<dbReference type="SUPFAM" id="SSF52172">
    <property type="entry name" value="CheY-like"/>
    <property type="match status" value="1"/>
</dbReference>
<dbReference type="SMART" id="SM00260">
    <property type="entry name" value="CheW"/>
    <property type="match status" value="1"/>
</dbReference>
<dbReference type="Pfam" id="PF02518">
    <property type="entry name" value="HATPase_c"/>
    <property type="match status" value="1"/>
</dbReference>
<dbReference type="SUPFAM" id="SSF55874">
    <property type="entry name" value="ATPase domain of HSP90 chaperone/DNA topoisomerase II/histidine kinase"/>
    <property type="match status" value="1"/>
</dbReference>
<dbReference type="Gene3D" id="3.40.50.2300">
    <property type="match status" value="1"/>
</dbReference>
<feature type="domain" description="Response regulatory" evidence="3">
    <location>
        <begin position="236"/>
        <end position="284"/>
    </location>
</feature>
<comment type="catalytic activity">
    <reaction evidence="1">
        <text>ATP + protein L-histidine = ADP + protein N-phospho-L-histidine.</text>
        <dbReference type="EC" id="2.7.13.3"/>
    </reaction>
</comment>
<dbReference type="PROSITE" id="PS50851">
    <property type="entry name" value="CHEW"/>
    <property type="match status" value="1"/>
</dbReference>
<dbReference type="InterPro" id="IPR002545">
    <property type="entry name" value="CheW-lke_dom"/>
</dbReference>
<dbReference type="AlphaFoldDB" id="X1CXI1"/>
<dbReference type="InterPro" id="IPR051315">
    <property type="entry name" value="Bact_Chemotaxis_CheA"/>
</dbReference>
<evidence type="ECO:0000259" key="3">
    <source>
        <dbReference type="PROSITE" id="PS50110"/>
    </source>
</evidence>
<dbReference type="Gene3D" id="3.30.565.10">
    <property type="entry name" value="Histidine kinase-like ATPase, C-terminal domain"/>
    <property type="match status" value="1"/>
</dbReference>
<sequence>ALKKNLVSKTELEAMSQDEIMELIFRSGFSTKENVSDVSGRGVGLDVVKANIANLRGNVNIATELGKGATFYLRVPLTLATERGLIVSCSGQSFVITTSSVERVLLLSKNDIIEVEKSQAILLDKHPVSLSALCDILNISGTSSADYDKLPIVVIRKDQRLAAVLVDEIIGEREIVIKPLQAPLINVPCVAGATLSGSGEIIIVLNIADLIDQALHTRKKIVLIKKTAHEEDLRKRILVADDSLTTRTFVKNLLTNKGYRVSVAEDGVEAWDRLQKEKFALLIT</sequence>
<feature type="domain" description="CheW-like" evidence="4">
    <location>
        <begin position="81"/>
        <end position="216"/>
    </location>
</feature>
<dbReference type="InterPro" id="IPR004358">
    <property type="entry name" value="Sig_transdc_His_kin-like_C"/>
</dbReference>
<dbReference type="Gene3D" id="2.30.30.40">
    <property type="entry name" value="SH3 Domains"/>
    <property type="match status" value="1"/>
</dbReference>
<evidence type="ECO:0000256" key="2">
    <source>
        <dbReference type="ARBA" id="ARBA00012438"/>
    </source>
</evidence>
<gene>
    <name evidence="5" type="ORF">S01H4_43282</name>
</gene>
<dbReference type="GO" id="GO:0006935">
    <property type="term" value="P:chemotaxis"/>
    <property type="evidence" value="ECO:0007669"/>
    <property type="project" value="InterPro"/>
</dbReference>
<dbReference type="PROSITE" id="PS50110">
    <property type="entry name" value="RESPONSE_REGULATORY"/>
    <property type="match status" value="1"/>
</dbReference>
<proteinExistence type="predicted"/>
<dbReference type="GO" id="GO:0004673">
    <property type="term" value="F:protein histidine kinase activity"/>
    <property type="evidence" value="ECO:0007669"/>
    <property type="project" value="UniProtKB-EC"/>
</dbReference>
<dbReference type="PANTHER" id="PTHR43395:SF1">
    <property type="entry name" value="CHEMOTAXIS PROTEIN CHEA"/>
    <property type="match status" value="1"/>
</dbReference>
<dbReference type="InterPro" id="IPR011006">
    <property type="entry name" value="CheY-like_superfamily"/>
</dbReference>
<dbReference type="EMBL" id="BART01023859">
    <property type="protein sequence ID" value="GAG97642.1"/>
    <property type="molecule type" value="Genomic_DNA"/>
</dbReference>
<dbReference type="InterPro" id="IPR036061">
    <property type="entry name" value="CheW-like_dom_sf"/>
</dbReference>
<dbReference type="GO" id="GO:0000160">
    <property type="term" value="P:phosphorelay signal transduction system"/>
    <property type="evidence" value="ECO:0007669"/>
    <property type="project" value="InterPro"/>
</dbReference>
<dbReference type="PRINTS" id="PR00344">
    <property type="entry name" value="BCTRLSENSOR"/>
</dbReference>
<evidence type="ECO:0000259" key="4">
    <source>
        <dbReference type="PROSITE" id="PS50851"/>
    </source>
</evidence>
<accession>X1CXI1</accession>
<dbReference type="Pfam" id="PF01584">
    <property type="entry name" value="CheW"/>
    <property type="match status" value="1"/>
</dbReference>
<protein>
    <recommendedName>
        <fullName evidence="2">histidine kinase</fullName>
        <ecNumber evidence="2">2.7.13.3</ecNumber>
    </recommendedName>
</protein>
<dbReference type="InterPro" id="IPR001789">
    <property type="entry name" value="Sig_transdc_resp-reg_receiver"/>
</dbReference>